<reference evidence="1" key="1">
    <citation type="submission" date="2024-03" db="EMBL/GenBank/DDBJ databases">
        <title>Novel Streptomyces species of biotechnological and ecological value are a feature of Machair soil.</title>
        <authorList>
            <person name="Prole J.R."/>
            <person name="Goodfellow M."/>
            <person name="Allenby N."/>
            <person name="Ward A.C."/>
        </authorList>
    </citation>
    <scope>NUCLEOTIDE SEQUENCE</scope>
    <source>
        <strain evidence="1">MS2.AVA.5</strain>
    </source>
</reference>
<evidence type="ECO:0000313" key="1">
    <source>
        <dbReference type="EMBL" id="MEJ8639505.1"/>
    </source>
</evidence>
<organism evidence="1 2">
    <name type="scientific">Streptomyces achmelvichensis</name>
    <dbReference type="NCBI Taxonomy" id="3134111"/>
    <lineage>
        <taxon>Bacteria</taxon>
        <taxon>Bacillati</taxon>
        <taxon>Actinomycetota</taxon>
        <taxon>Actinomycetes</taxon>
        <taxon>Kitasatosporales</taxon>
        <taxon>Streptomycetaceae</taxon>
        <taxon>Streptomyces</taxon>
    </lineage>
</organism>
<proteinExistence type="predicted"/>
<comment type="caution">
    <text evidence="1">The sequence shown here is derived from an EMBL/GenBank/DDBJ whole genome shotgun (WGS) entry which is preliminary data.</text>
</comment>
<dbReference type="EMBL" id="JBBKAJ010000022">
    <property type="protein sequence ID" value="MEJ8639505.1"/>
    <property type="molecule type" value="Genomic_DNA"/>
</dbReference>
<sequence length="123" mass="13027">MEPLVGQHPQPARGDTNLNSSVGEEQLKAAGLMDEHGQPVVDLERGIKTVQQGAGTTAFAATSPLLEGIGGVYLEDNDISELDTDPQPLTGAEKAPPADVVPYAIDPQSARRLWELSEELIKG</sequence>
<dbReference type="Proteomes" id="UP001377168">
    <property type="component" value="Unassembled WGS sequence"/>
</dbReference>
<accession>A0ACC6Q7G1</accession>
<name>A0ACC6Q7G1_9ACTN</name>
<gene>
    <name evidence="1" type="ORF">WKI67_39805</name>
</gene>
<evidence type="ECO:0000313" key="2">
    <source>
        <dbReference type="Proteomes" id="UP001377168"/>
    </source>
</evidence>
<protein>
    <submittedName>
        <fullName evidence="1">Uncharacterized protein</fullName>
    </submittedName>
</protein>
<keyword evidence="2" id="KW-1185">Reference proteome</keyword>